<evidence type="ECO:0000256" key="5">
    <source>
        <dbReference type="ARBA" id="ARBA00022737"/>
    </source>
</evidence>
<evidence type="ECO:0000256" key="8">
    <source>
        <dbReference type="ARBA" id="ARBA00023319"/>
    </source>
</evidence>
<evidence type="ECO:0000313" key="10">
    <source>
        <dbReference type="EMBL" id="KAJ8248682.1"/>
    </source>
</evidence>
<feature type="domain" description="Ig-like" evidence="9">
    <location>
        <begin position="784"/>
        <end position="874"/>
    </location>
</feature>
<dbReference type="InterPro" id="IPR003599">
    <property type="entry name" value="Ig_sub"/>
</dbReference>
<dbReference type="PANTHER" id="PTHR47633">
    <property type="entry name" value="IMMUNOGLOBULIN"/>
    <property type="match status" value="1"/>
</dbReference>
<dbReference type="PANTHER" id="PTHR47633:SF4">
    <property type="entry name" value="MYOPALLADIN ISOFORM X1"/>
    <property type="match status" value="1"/>
</dbReference>
<dbReference type="SUPFAM" id="SSF48726">
    <property type="entry name" value="Immunoglobulin"/>
    <property type="match status" value="12"/>
</dbReference>
<feature type="domain" description="Ig-like" evidence="9">
    <location>
        <begin position="966"/>
        <end position="1049"/>
    </location>
</feature>
<dbReference type="InterPro" id="IPR036179">
    <property type="entry name" value="Ig-like_dom_sf"/>
</dbReference>
<sequence length="1314" mass="148337">MTRKQVTLGQDVLPPWKQEDYTEASFTRMTTGATQVQTAATHIHMEQCYEGTFGMHQKATGGLGVSIKEDQHESDKTDAVATVVAAVDQARGHTPASGITERTSTETSITTMPLEHIQMQGLKNVTVIEGESVTLECQISGHPAPGIMWFREDYRIESSIDFQITYENGYARLVIREAFAEDSGRFTCTATSEAGTISTSCYLLVQVSEEIEGREDITTASEYIETAEEKQYKVIYKKETGECRLEISMTFADDAGEYTIIARNKLGEVSASSHLLAEDEYEAYMKKYEMTIKTVTTVVEEPKVADIPPVVVSEYGKEQIRTTQLIKRTFVSEQIAWYKDGRRIMHGGRYQMEVLQDGRASLRLPVVLPEDEGVYTALACNMKASSVSSGKLYVEPTAPVGAQTYIPQPEAVQRIRLDDTDEAQLERLYKPVFVLKPTSFKCAEGQTARFDLKVVGRPMPETFWFHNATAINKAGRDTTRCRVNIEMESAEPEPERRLVIPKGTYKAKEIAAPELEPLHLRYGQEQWEEGDLYDKEKQQKPHFKKKLTSVRLKHFGPVHFECRLTPIGDPTMVVEWLHDGKPLAAANRLRMINEFGYCSLDYEVAYNRDSGVITCRATNKYGFDQTSATLIVKDEKSLVEETQLPEGRKGMQRIEEMERIAHEGALAGVTTDETTEKTRPEIVLLPEPARVLEGQTARFRCRVTGYPAPKVNWYLNGQLIRKSKRFRLRYDGIYYLEITDSKSYDTGDVKVMAESPQGVAEHSVKLEIEQREDFRSILRRAPEPKAPESGGAINRPLQDVTVAESQTAEFECEVANPKTEGKWLKDSRPVDFGDNIRSEKDGAVRRLVIVITRPQDVGEYTYQVANSKTTANLKVEAVKVRKTLRNQTVTETQEAEFSLELTHKNVKGFQWTKNGIEILTSDKYEIIVDGMVHTLKIKNCNTQDESVYGFKLGKLSANARLNVETLRVTKTMKSIEVPETQVSTFECEVSHFNVPSTWLKNGVEIEMSEKFRIVVQGKLHQLKIMNSSRDDSAEYTFVCGNDRVSATLTVNTILITSMLKDLKAQEKDTITFEVNVNYEGITYKWLKNGVEIRSSEKCQIRSKQLTHSLTIRNVHFGDGGEYSFVAGSAKTSANLYIEARVIEFRKHIKDIKVTEKKRAVFECEVSEPNIHVMWMKDGQELEMSDRYKTTTEKYVHRLMIQTVRMSDAGEYSVVAVPEPPKIIKQIQPLSVEAGKPARFSVEVKGIPAPQVFWYKDSQALSPGFKCKFLHHGDVHTLMLIEVFPEDAAIYNFEAKNDYGMATSSASLTVEGNSG</sequence>
<dbReference type="OrthoDB" id="5969272at2759"/>
<dbReference type="GO" id="GO:0005634">
    <property type="term" value="C:nucleus"/>
    <property type="evidence" value="ECO:0007669"/>
    <property type="project" value="UniProtKB-SubCell"/>
</dbReference>
<dbReference type="Pfam" id="PF07679">
    <property type="entry name" value="I-set"/>
    <property type="match status" value="11"/>
</dbReference>
<dbReference type="Proteomes" id="UP001152803">
    <property type="component" value="Unassembled WGS sequence"/>
</dbReference>
<evidence type="ECO:0000256" key="1">
    <source>
        <dbReference type="ARBA" id="ARBA00004123"/>
    </source>
</evidence>
<feature type="domain" description="Ig-like" evidence="9">
    <location>
        <begin position="113"/>
        <end position="198"/>
    </location>
</feature>
<evidence type="ECO:0000256" key="7">
    <source>
        <dbReference type="ARBA" id="ARBA00023242"/>
    </source>
</evidence>
<dbReference type="GO" id="GO:0055013">
    <property type="term" value="P:cardiac muscle cell development"/>
    <property type="evidence" value="ECO:0007669"/>
    <property type="project" value="UniProtKB-ARBA"/>
</dbReference>
<dbReference type="Gene3D" id="2.60.40.10">
    <property type="entry name" value="Immunoglobulins"/>
    <property type="match status" value="12"/>
</dbReference>
<dbReference type="GO" id="GO:0003007">
    <property type="term" value="P:heart morphogenesis"/>
    <property type="evidence" value="ECO:0007669"/>
    <property type="project" value="UniProtKB-ARBA"/>
</dbReference>
<dbReference type="GO" id="GO:0060298">
    <property type="term" value="P:positive regulation of sarcomere organization"/>
    <property type="evidence" value="ECO:0007669"/>
    <property type="project" value="UniProtKB-ARBA"/>
</dbReference>
<feature type="domain" description="Ig-like" evidence="9">
    <location>
        <begin position="302"/>
        <end position="388"/>
    </location>
</feature>
<reference evidence="10" key="1">
    <citation type="journal article" date="2023" name="Science">
        <title>Genome structures resolve the early diversification of teleost fishes.</title>
        <authorList>
            <person name="Parey E."/>
            <person name="Louis A."/>
            <person name="Montfort J."/>
            <person name="Bouchez O."/>
            <person name="Roques C."/>
            <person name="Iampietro C."/>
            <person name="Lluch J."/>
            <person name="Castinel A."/>
            <person name="Donnadieu C."/>
            <person name="Desvignes T."/>
            <person name="Floi Bucao C."/>
            <person name="Jouanno E."/>
            <person name="Wen M."/>
            <person name="Mejri S."/>
            <person name="Dirks R."/>
            <person name="Jansen H."/>
            <person name="Henkel C."/>
            <person name="Chen W.J."/>
            <person name="Zahm M."/>
            <person name="Cabau C."/>
            <person name="Klopp C."/>
            <person name="Thompson A.W."/>
            <person name="Robinson-Rechavi M."/>
            <person name="Braasch I."/>
            <person name="Lecointre G."/>
            <person name="Bobe J."/>
            <person name="Postlethwait J.H."/>
            <person name="Berthelot C."/>
            <person name="Roest Crollius H."/>
            <person name="Guiguen Y."/>
        </authorList>
    </citation>
    <scope>NUCLEOTIDE SEQUENCE</scope>
    <source>
        <strain evidence="10">Concon-B</strain>
    </source>
</reference>
<keyword evidence="7" id="KW-0539">Nucleus</keyword>
<dbReference type="FunFam" id="2.60.40.10:FF:000107">
    <property type="entry name" value="Myosin, light chain kinase a"/>
    <property type="match status" value="1"/>
</dbReference>
<dbReference type="SMART" id="SM00408">
    <property type="entry name" value="IGc2"/>
    <property type="match status" value="8"/>
</dbReference>
<dbReference type="FunFam" id="2.60.40.10:FF:000050">
    <property type="entry name" value="Titin isoform B"/>
    <property type="match status" value="3"/>
</dbReference>
<dbReference type="Pfam" id="PF09042">
    <property type="entry name" value="Titin_Z"/>
    <property type="match status" value="1"/>
</dbReference>
<proteinExistence type="inferred from homology"/>
<accession>A0A9Q1HMQ7</accession>
<keyword evidence="6" id="KW-1015">Disulfide bond</keyword>
<feature type="domain" description="Ig-like" evidence="9">
    <location>
        <begin position="680"/>
        <end position="767"/>
    </location>
</feature>
<dbReference type="SMART" id="SM00409">
    <property type="entry name" value="IG"/>
    <property type="match status" value="10"/>
</dbReference>
<dbReference type="FunFam" id="2.60.40.10:FF:000659">
    <property type="entry name" value="titin isoform X1"/>
    <property type="match status" value="1"/>
</dbReference>
<organism evidence="10 11">
    <name type="scientific">Conger conger</name>
    <name type="common">Conger eel</name>
    <name type="synonym">Muraena conger</name>
    <dbReference type="NCBI Taxonomy" id="82655"/>
    <lineage>
        <taxon>Eukaryota</taxon>
        <taxon>Metazoa</taxon>
        <taxon>Chordata</taxon>
        <taxon>Craniata</taxon>
        <taxon>Vertebrata</taxon>
        <taxon>Euteleostomi</taxon>
        <taxon>Actinopterygii</taxon>
        <taxon>Neopterygii</taxon>
        <taxon>Teleostei</taxon>
        <taxon>Anguilliformes</taxon>
        <taxon>Congridae</taxon>
        <taxon>Conger</taxon>
    </lineage>
</organism>
<evidence type="ECO:0000256" key="3">
    <source>
        <dbReference type="ARBA" id="ARBA00006692"/>
    </source>
</evidence>
<feature type="domain" description="Ig-like" evidence="9">
    <location>
        <begin position="1139"/>
        <end position="1215"/>
    </location>
</feature>
<feature type="domain" description="Ig-like" evidence="9">
    <location>
        <begin position="541"/>
        <end position="631"/>
    </location>
</feature>
<dbReference type="InterPro" id="IPR003598">
    <property type="entry name" value="Ig_sub2"/>
</dbReference>
<dbReference type="InterPro" id="IPR007110">
    <property type="entry name" value="Ig-like_dom"/>
</dbReference>
<keyword evidence="4" id="KW-0963">Cytoplasm</keyword>
<name>A0A9Q1HMQ7_CONCO</name>
<evidence type="ECO:0000313" key="11">
    <source>
        <dbReference type="Proteomes" id="UP001152803"/>
    </source>
</evidence>
<dbReference type="EMBL" id="JAFJMO010000029">
    <property type="protein sequence ID" value="KAJ8248682.1"/>
    <property type="molecule type" value="Genomic_DNA"/>
</dbReference>
<dbReference type="PROSITE" id="PS50835">
    <property type="entry name" value="IG_LIKE"/>
    <property type="match status" value="8"/>
</dbReference>
<keyword evidence="11" id="KW-1185">Reference proteome</keyword>
<dbReference type="InterPro" id="IPR013783">
    <property type="entry name" value="Ig-like_fold"/>
</dbReference>
<evidence type="ECO:0000256" key="6">
    <source>
        <dbReference type="ARBA" id="ARBA00023157"/>
    </source>
</evidence>
<dbReference type="InterPro" id="IPR015129">
    <property type="entry name" value="Titin_Z_rpt"/>
</dbReference>
<dbReference type="InterPro" id="IPR013098">
    <property type="entry name" value="Ig_I-set"/>
</dbReference>
<feature type="domain" description="Ig-like" evidence="9">
    <location>
        <begin position="1220"/>
        <end position="1308"/>
    </location>
</feature>
<dbReference type="FunFam" id="2.60.40.10:FF:000792">
    <property type="entry name" value="titin isoform X1"/>
    <property type="match status" value="1"/>
</dbReference>
<gene>
    <name evidence="10" type="ORF">COCON_G00233630</name>
</gene>
<dbReference type="GO" id="GO:0045989">
    <property type="term" value="P:positive regulation of striated muscle contraction"/>
    <property type="evidence" value="ECO:0007669"/>
    <property type="project" value="UniProtKB-ARBA"/>
</dbReference>
<protein>
    <recommendedName>
        <fullName evidence="9">Ig-like domain-containing protein</fullName>
    </recommendedName>
</protein>
<keyword evidence="8" id="KW-0393">Immunoglobulin domain</keyword>
<evidence type="ECO:0000256" key="2">
    <source>
        <dbReference type="ARBA" id="ARBA00004496"/>
    </source>
</evidence>
<dbReference type="CDD" id="cd00096">
    <property type="entry name" value="Ig"/>
    <property type="match status" value="2"/>
</dbReference>
<evidence type="ECO:0000256" key="4">
    <source>
        <dbReference type="ARBA" id="ARBA00022490"/>
    </source>
</evidence>
<dbReference type="FunFam" id="2.60.40.10:FF:001213">
    <property type="entry name" value="titin isoform X1"/>
    <property type="match status" value="1"/>
</dbReference>
<comment type="subcellular location">
    <subcellularLocation>
        <location evidence="2">Cytoplasm</location>
    </subcellularLocation>
    <subcellularLocation>
        <location evidence="1">Nucleus</location>
    </subcellularLocation>
</comment>
<evidence type="ECO:0000259" key="9">
    <source>
        <dbReference type="PROSITE" id="PS50835"/>
    </source>
</evidence>
<comment type="similarity">
    <text evidence="3">Belongs to the protein kinase superfamily. CAMK Ser/Thr protein kinase family.</text>
</comment>
<dbReference type="FunFam" id="2.60.40.10:FF:000425">
    <property type="entry name" value="Myosin light chain kinase"/>
    <property type="match status" value="1"/>
</dbReference>
<keyword evidence="5" id="KW-0677">Repeat</keyword>
<dbReference type="FunFam" id="2.60.40.10:FF:000697">
    <property type="entry name" value="titin isoform X1"/>
    <property type="match status" value="1"/>
</dbReference>
<comment type="caution">
    <text evidence="10">The sequence shown here is derived from an EMBL/GenBank/DDBJ whole genome shotgun (WGS) entry which is preliminary data.</text>
</comment>
<dbReference type="GO" id="GO:0005737">
    <property type="term" value="C:cytoplasm"/>
    <property type="evidence" value="ECO:0007669"/>
    <property type="project" value="UniProtKB-SubCell"/>
</dbReference>